<dbReference type="PANTHER" id="PTHR33539:SF1">
    <property type="entry name" value="UPF0764 PROTEIN C16ORF89"/>
    <property type="match status" value="1"/>
</dbReference>
<dbReference type="PANTHER" id="PTHR33539">
    <property type="entry name" value="UPF0764 PROTEIN C16ORF89"/>
    <property type="match status" value="1"/>
</dbReference>
<evidence type="ECO:0000313" key="1">
    <source>
        <dbReference type="EMBL" id="KAL0896015.1"/>
    </source>
</evidence>
<comment type="caution">
    <text evidence="1">The sequence shown here is derived from an EMBL/GenBank/DDBJ whole genome shotgun (WGS) entry which is preliminary data.</text>
</comment>
<reference evidence="1 2" key="1">
    <citation type="submission" date="2024-06" db="EMBL/GenBank/DDBJ databases">
        <title>A chromosome-level genome assembly of beet webworm, Loxostege sticticalis.</title>
        <authorList>
            <person name="Zhang Y."/>
        </authorList>
    </citation>
    <scope>NUCLEOTIDE SEQUENCE [LARGE SCALE GENOMIC DNA]</scope>
    <source>
        <strain evidence="1">AQ026</strain>
        <tissue evidence="1">Whole body</tissue>
    </source>
</reference>
<dbReference type="Proteomes" id="UP001549920">
    <property type="component" value="Unassembled WGS sequence"/>
</dbReference>
<gene>
    <name evidence="1" type="ORF">ABMA27_012003</name>
</gene>
<keyword evidence="2" id="KW-1185">Reference proteome</keyword>
<protein>
    <submittedName>
        <fullName evidence="1">Uncharacterized protein</fullName>
    </submittedName>
</protein>
<name>A0ABR3IIA4_LOXSC</name>
<dbReference type="InterPro" id="IPR031751">
    <property type="entry name" value="DUF4735"/>
</dbReference>
<proteinExistence type="predicted"/>
<accession>A0ABR3IIA4</accession>
<sequence>MFQLHSVVTSTLLIVFFSIVIINGNNKNDPTDLPSTSDLGIYLNALKDIFSFCSKHKQDLDMNFVFGLFIANVNLKKTLHLDKELYTTIPQPVQYFIKLLLKENEDLINFFKNMVQQNHDPREDSNKMIITLFSNETQWLKQLRKLDSTLLTKEEMWILQPKQMFSTLNEYKQGVSNMEQWTPHPRISDMCLEILAKNKMHYSPHSKCKVYENCYHILINGTNFGYALTHRLLFLLNARLSRGCSIFSYRDDKELSRVLCTTAFSEAKYIARNNYKVVDLILEQMCLCSLAGFGQFLKRSWLSDILDFQNENGCFGQHLPAPTAITDTLSRHPRAWKLAKHRDHRILGGQCDGHVTSVAAATLALAVRYIFEIEAERNSKRFEY</sequence>
<organism evidence="1 2">
    <name type="scientific">Loxostege sticticalis</name>
    <name type="common">Beet webworm moth</name>
    <dbReference type="NCBI Taxonomy" id="481309"/>
    <lineage>
        <taxon>Eukaryota</taxon>
        <taxon>Metazoa</taxon>
        <taxon>Ecdysozoa</taxon>
        <taxon>Arthropoda</taxon>
        <taxon>Hexapoda</taxon>
        <taxon>Insecta</taxon>
        <taxon>Pterygota</taxon>
        <taxon>Neoptera</taxon>
        <taxon>Endopterygota</taxon>
        <taxon>Lepidoptera</taxon>
        <taxon>Glossata</taxon>
        <taxon>Ditrysia</taxon>
        <taxon>Pyraloidea</taxon>
        <taxon>Crambidae</taxon>
        <taxon>Pyraustinae</taxon>
        <taxon>Loxostege</taxon>
    </lineage>
</organism>
<dbReference type="Pfam" id="PF15882">
    <property type="entry name" value="DUF4735"/>
    <property type="match status" value="1"/>
</dbReference>
<evidence type="ECO:0000313" key="2">
    <source>
        <dbReference type="Proteomes" id="UP001549920"/>
    </source>
</evidence>
<dbReference type="EMBL" id="JBEUOH010000003">
    <property type="protein sequence ID" value="KAL0896015.1"/>
    <property type="molecule type" value="Genomic_DNA"/>
</dbReference>